<dbReference type="Pfam" id="PF02417">
    <property type="entry name" value="Chromate_transp"/>
    <property type="match status" value="1"/>
</dbReference>
<comment type="caution">
    <text evidence="8">The sequence shown here is derived from an EMBL/GenBank/DDBJ whole genome shotgun (WGS) entry which is preliminary data.</text>
</comment>
<keyword evidence="6 7" id="KW-0472">Membrane</keyword>
<organism evidence="8 9">
    <name type="scientific">Gallintestinimicrobium propionicum</name>
    <dbReference type="NCBI Taxonomy" id="2981770"/>
    <lineage>
        <taxon>Bacteria</taxon>
        <taxon>Bacillati</taxon>
        <taxon>Bacillota</taxon>
        <taxon>Clostridia</taxon>
        <taxon>Lachnospirales</taxon>
        <taxon>Lachnospiraceae</taxon>
        <taxon>Gallintestinimicrobium</taxon>
    </lineage>
</organism>
<evidence type="ECO:0000256" key="3">
    <source>
        <dbReference type="ARBA" id="ARBA00022475"/>
    </source>
</evidence>
<feature type="transmembrane region" description="Helical" evidence="7">
    <location>
        <begin position="70"/>
        <end position="97"/>
    </location>
</feature>
<dbReference type="PANTHER" id="PTHR43663">
    <property type="entry name" value="CHROMATE TRANSPORT PROTEIN-RELATED"/>
    <property type="match status" value="1"/>
</dbReference>
<accession>A0AAE3ASP4</accession>
<dbReference type="InterPro" id="IPR052518">
    <property type="entry name" value="CHR_Transporter"/>
</dbReference>
<comment type="subcellular location">
    <subcellularLocation>
        <location evidence="1">Cell membrane</location>
        <topology evidence="1">Multi-pass membrane protein</topology>
    </subcellularLocation>
</comment>
<dbReference type="PANTHER" id="PTHR43663:SF1">
    <property type="entry name" value="CHROMATE TRANSPORTER"/>
    <property type="match status" value="1"/>
</dbReference>
<dbReference type="InterPro" id="IPR003370">
    <property type="entry name" value="Chromate_transpt"/>
</dbReference>
<evidence type="ECO:0000313" key="8">
    <source>
        <dbReference type="EMBL" id="MCC2167136.1"/>
    </source>
</evidence>
<protein>
    <submittedName>
        <fullName evidence="8">Chromate transporter</fullName>
    </submittedName>
</protein>
<evidence type="ECO:0000256" key="1">
    <source>
        <dbReference type="ARBA" id="ARBA00004651"/>
    </source>
</evidence>
<keyword evidence="9" id="KW-1185">Reference proteome</keyword>
<evidence type="ECO:0000256" key="6">
    <source>
        <dbReference type="ARBA" id="ARBA00023136"/>
    </source>
</evidence>
<evidence type="ECO:0000256" key="2">
    <source>
        <dbReference type="ARBA" id="ARBA00005262"/>
    </source>
</evidence>
<evidence type="ECO:0000256" key="5">
    <source>
        <dbReference type="ARBA" id="ARBA00022989"/>
    </source>
</evidence>
<dbReference type="GO" id="GO:0005886">
    <property type="term" value="C:plasma membrane"/>
    <property type="evidence" value="ECO:0007669"/>
    <property type="project" value="UniProtKB-SubCell"/>
</dbReference>
<dbReference type="EMBL" id="JAJEQF010000009">
    <property type="protein sequence ID" value="MCC2167136.1"/>
    <property type="molecule type" value="Genomic_DNA"/>
</dbReference>
<dbReference type="GO" id="GO:0015109">
    <property type="term" value="F:chromate transmembrane transporter activity"/>
    <property type="evidence" value="ECO:0007669"/>
    <property type="project" value="InterPro"/>
</dbReference>
<keyword evidence="4 7" id="KW-0812">Transmembrane</keyword>
<keyword evidence="3" id="KW-1003">Cell membrane</keyword>
<dbReference type="Proteomes" id="UP001199355">
    <property type="component" value="Unassembled WGS sequence"/>
</dbReference>
<name>A0AAE3ASP4_9FIRM</name>
<evidence type="ECO:0000256" key="4">
    <source>
        <dbReference type="ARBA" id="ARBA00022692"/>
    </source>
</evidence>
<reference evidence="8 9" key="1">
    <citation type="submission" date="2021-10" db="EMBL/GenBank/DDBJ databases">
        <title>Anaerobic single-cell dispensing facilitates the cultivation of human gut bacteria.</title>
        <authorList>
            <person name="Afrizal A."/>
        </authorList>
    </citation>
    <scope>NUCLEOTIDE SEQUENCE [LARGE SCALE GENOMIC DNA]</scope>
    <source>
        <strain evidence="8 9">CLA-AA-H244</strain>
    </source>
</reference>
<dbReference type="RefSeq" id="WP_308727961.1">
    <property type="nucleotide sequence ID" value="NZ_JAJEQF010000009.1"/>
</dbReference>
<proteinExistence type="inferred from homology"/>
<evidence type="ECO:0000313" key="9">
    <source>
        <dbReference type="Proteomes" id="UP001199355"/>
    </source>
</evidence>
<comment type="similarity">
    <text evidence="2">Belongs to the chromate ion transporter (CHR) (TC 2.A.51) family.</text>
</comment>
<dbReference type="AlphaFoldDB" id="A0AAE3ASP4"/>
<sequence>MIYWQLFLSFLQIGMFSFGGGYAALPLIQEQVVTQHGWLSRSEFTDLITISQMTPGPIAVNSATFVGIRLAGFLGALAATFGCILPSCILVTLLSYLYLKYRKMSMLQGVLETLRPAVVSMIAAAGVSILITAFWNDAVSFMSTKWDSIVIFVVAVWLLKKKNWNPILVMVLSGFAKLAVQGVLALVGIV</sequence>
<feature type="transmembrane region" description="Helical" evidence="7">
    <location>
        <begin position="117"/>
        <end position="135"/>
    </location>
</feature>
<keyword evidence="5 7" id="KW-1133">Transmembrane helix</keyword>
<evidence type="ECO:0000256" key="7">
    <source>
        <dbReference type="SAM" id="Phobius"/>
    </source>
</evidence>
<feature type="transmembrane region" description="Helical" evidence="7">
    <location>
        <begin position="166"/>
        <end position="189"/>
    </location>
</feature>
<gene>
    <name evidence="8" type="ORF">LKD45_05410</name>
</gene>